<feature type="transmembrane region" description="Helical" evidence="1">
    <location>
        <begin position="384"/>
        <end position="406"/>
    </location>
</feature>
<reference evidence="3 4" key="1">
    <citation type="submission" date="2020-03" db="EMBL/GenBank/DDBJ databases">
        <title>Whole genome shotgun sequence of Phytohabitans flavus NBRC 107702.</title>
        <authorList>
            <person name="Komaki H."/>
            <person name="Tamura T."/>
        </authorList>
    </citation>
    <scope>NUCLEOTIDE SEQUENCE [LARGE SCALE GENOMIC DNA]</scope>
    <source>
        <strain evidence="3 4">NBRC 107702</strain>
    </source>
</reference>
<keyword evidence="1" id="KW-1133">Transmembrane helix</keyword>
<dbReference type="Pfam" id="PF01757">
    <property type="entry name" value="Acyl_transf_3"/>
    <property type="match status" value="1"/>
</dbReference>
<feature type="transmembrane region" description="Helical" evidence="1">
    <location>
        <begin position="418"/>
        <end position="438"/>
    </location>
</feature>
<feature type="transmembrane region" description="Helical" evidence="1">
    <location>
        <begin position="298"/>
        <end position="321"/>
    </location>
</feature>
<feature type="transmembrane region" description="Helical" evidence="1">
    <location>
        <begin position="32"/>
        <end position="52"/>
    </location>
</feature>
<dbReference type="KEGG" id="pfla:Pflav_042900"/>
<feature type="transmembrane region" description="Helical" evidence="1">
    <location>
        <begin position="146"/>
        <end position="164"/>
    </location>
</feature>
<feature type="transmembrane region" description="Helical" evidence="1">
    <location>
        <begin position="171"/>
        <end position="190"/>
    </location>
</feature>
<gene>
    <name evidence="3" type="ORF">Pflav_042900</name>
</gene>
<feature type="transmembrane region" description="Helical" evidence="1">
    <location>
        <begin position="64"/>
        <end position="87"/>
    </location>
</feature>
<dbReference type="AlphaFoldDB" id="A0A6F8XVN5"/>
<feature type="transmembrane region" description="Helical" evidence="1">
    <location>
        <begin position="268"/>
        <end position="286"/>
    </location>
</feature>
<keyword evidence="4" id="KW-1185">Reference proteome</keyword>
<accession>A0A6F8XVN5</accession>
<feature type="transmembrane region" description="Helical" evidence="1">
    <location>
        <begin position="196"/>
        <end position="216"/>
    </location>
</feature>
<dbReference type="EMBL" id="AP022870">
    <property type="protein sequence ID" value="BCB77880.1"/>
    <property type="molecule type" value="Genomic_DNA"/>
</dbReference>
<proteinExistence type="predicted"/>
<dbReference type="InterPro" id="IPR002656">
    <property type="entry name" value="Acyl_transf_3_dom"/>
</dbReference>
<dbReference type="GO" id="GO:0016747">
    <property type="term" value="F:acyltransferase activity, transferring groups other than amino-acyl groups"/>
    <property type="evidence" value="ECO:0007669"/>
    <property type="project" value="InterPro"/>
</dbReference>
<keyword evidence="1" id="KW-0472">Membrane</keyword>
<feature type="transmembrane region" description="Helical" evidence="1">
    <location>
        <begin position="228"/>
        <end position="248"/>
    </location>
</feature>
<name>A0A6F8XVN5_9ACTN</name>
<feature type="domain" description="Acyltransferase 3" evidence="2">
    <location>
        <begin position="24"/>
        <end position="358"/>
    </location>
</feature>
<evidence type="ECO:0000313" key="4">
    <source>
        <dbReference type="Proteomes" id="UP000502508"/>
    </source>
</evidence>
<feature type="transmembrane region" description="Helical" evidence="1">
    <location>
        <begin position="108"/>
        <end position="126"/>
    </location>
</feature>
<evidence type="ECO:0000256" key="1">
    <source>
        <dbReference type="SAM" id="Phobius"/>
    </source>
</evidence>
<dbReference type="Proteomes" id="UP000502508">
    <property type="component" value="Chromosome"/>
</dbReference>
<keyword evidence="1" id="KW-0812">Transmembrane</keyword>
<reference evidence="3 4" key="2">
    <citation type="submission" date="2020-03" db="EMBL/GenBank/DDBJ databases">
        <authorList>
            <person name="Ichikawa N."/>
            <person name="Kimura A."/>
            <person name="Kitahashi Y."/>
            <person name="Uohara A."/>
        </authorList>
    </citation>
    <scope>NUCLEOTIDE SEQUENCE [LARGE SCALE GENOMIC DNA]</scope>
    <source>
        <strain evidence="3 4">NBRC 107702</strain>
    </source>
</reference>
<feature type="transmembrane region" description="Helical" evidence="1">
    <location>
        <begin position="341"/>
        <end position="363"/>
    </location>
</feature>
<sequence>MMYGMADRSPTITGLVESTPAQRNRYVDFIRVFAIGVVVVGHWLLALTILNGDGGISHMLGVQLLTWGLQVMPLFFFVGGFAHGRTLASLHRRGGTYGEFLRSRSSRLLPPILVFLVVWLVAAAVLETAGWENGPIETATDRVTTPLWFIGVYLLLVLAAPAMYDWHRRHGGWVVVVLAVAAICVDLVRYGMGWSWVAAFNLFLVWAAVHQLGYLWSDGLLDRPGLPALAAAGGLGVTALLTLGTGWYPVLMVGLPSEPVSNMAPPNVALLTHGIGLIGLALLFRAPVERWLRQPRPWGAVILGNSVIMTLFCWHLTAVYLVQGALLLFGLRPPPAGTARWLAFLPLWVLLCAVPLVLLVRLFRYPEQASARTKDTQPVGQRRRLAAVAGLTLAALGIFVVSQVGLDGMLSGRTEQVLVFHLPAWLAILAIGAGTLLLRLRAPREAPAVPS</sequence>
<evidence type="ECO:0000259" key="2">
    <source>
        <dbReference type="Pfam" id="PF01757"/>
    </source>
</evidence>
<protein>
    <recommendedName>
        <fullName evidence="2">Acyltransferase 3 domain-containing protein</fullName>
    </recommendedName>
</protein>
<evidence type="ECO:0000313" key="3">
    <source>
        <dbReference type="EMBL" id="BCB77880.1"/>
    </source>
</evidence>
<organism evidence="3 4">
    <name type="scientific">Phytohabitans flavus</name>
    <dbReference type="NCBI Taxonomy" id="1076124"/>
    <lineage>
        <taxon>Bacteria</taxon>
        <taxon>Bacillati</taxon>
        <taxon>Actinomycetota</taxon>
        <taxon>Actinomycetes</taxon>
        <taxon>Micromonosporales</taxon>
        <taxon>Micromonosporaceae</taxon>
    </lineage>
</organism>